<evidence type="ECO:0000313" key="3">
    <source>
        <dbReference type="EMBL" id="EFJ53012.1"/>
    </source>
</evidence>
<dbReference type="RefSeq" id="XP_002946017.1">
    <property type="nucleotide sequence ID" value="XM_002945971.1"/>
</dbReference>
<keyword evidence="4" id="KW-1185">Reference proteome</keyword>
<evidence type="ECO:0000256" key="1">
    <source>
        <dbReference type="SAM" id="MobiDB-lite"/>
    </source>
</evidence>
<dbReference type="EMBL" id="GL378323">
    <property type="protein sequence ID" value="EFJ53012.1"/>
    <property type="molecule type" value="Genomic_DNA"/>
</dbReference>
<keyword evidence="2" id="KW-0812">Transmembrane</keyword>
<dbReference type="PANTHER" id="PTHR35699:SF1">
    <property type="entry name" value="F2J10.10 PROTEIN"/>
    <property type="match status" value="1"/>
</dbReference>
<evidence type="ECO:0000256" key="2">
    <source>
        <dbReference type="SAM" id="Phobius"/>
    </source>
</evidence>
<evidence type="ECO:0000313" key="4">
    <source>
        <dbReference type="Proteomes" id="UP000001058"/>
    </source>
</evidence>
<feature type="compositionally biased region" description="Low complexity" evidence="1">
    <location>
        <begin position="147"/>
        <end position="164"/>
    </location>
</feature>
<dbReference type="FunCoup" id="D8TH56">
    <property type="interactions" value="286"/>
</dbReference>
<dbReference type="KEGG" id="vcn:VOLCADRAFT_85849"/>
<keyword evidence="2" id="KW-0472">Membrane</keyword>
<dbReference type="GeneID" id="9621379"/>
<accession>D8TH56</accession>
<dbReference type="PANTHER" id="PTHR35699">
    <property type="entry name" value="F2J10.10 PROTEIN"/>
    <property type="match status" value="1"/>
</dbReference>
<proteinExistence type="predicted"/>
<protein>
    <recommendedName>
        <fullName evidence="5">Transmembrane protein</fullName>
    </recommendedName>
</protein>
<feature type="region of interest" description="Disordered" evidence="1">
    <location>
        <begin position="110"/>
        <end position="184"/>
    </location>
</feature>
<evidence type="ECO:0008006" key="5">
    <source>
        <dbReference type="Google" id="ProtNLM"/>
    </source>
</evidence>
<dbReference type="STRING" id="3068.D8TH56"/>
<dbReference type="Proteomes" id="UP000001058">
    <property type="component" value="Unassembled WGS sequence"/>
</dbReference>
<feature type="transmembrane region" description="Helical" evidence="2">
    <location>
        <begin position="210"/>
        <end position="233"/>
    </location>
</feature>
<dbReference type="AlphaFoldDB" id="D8TH56"/>
<keyword evidence="2" id="KW-1133">Transmembrane helix</keyword>
<dbReference type="InParanoid" id="D8TH56"/>
<feature type="compositionally biased region" description="Low complexity" evidence="1">
    <location>
        <begin position="127"/>
        <end position="138"/>
    </location>
</feature>
<name>D8TH56_VOLCA</name>
<dbReference type="OrthoDB" id="2016911at2759"/>
<reference evidence="3 4" key="1">
    <citation type="journal article" date="2010" name="Science">
        <title>Genomic analysis of organismal complexity in the multicellular green alga Volvox carteri.</title>
        <authorList>
            <person name="Prochnik S.E."/>
            <person name="Umen J."/>
            <person name="Nedelcu A.M."/>
            <person name="Hallmann A."/>
            <person name="Miller S.M."/>
            <person name="Nishii I."/>
            <person name="Ferris P."/>
            <person name="Kuo A."/>
            <person name="Mitros T."/>
            <person name="Fritz-Laylin L.K."/>
            <person name="Hellsten U."/>
            <person name="Chapman J."/>
            <person name="Simakov O."/>
            <person name="Rensing S.A."/>
            <person name="Terry A."/>
            <person name="Pangilinan J."/>
            <person name="Kapitonov V."/>
            <person name="Jurka J."/>
            <person name="Salamov A."/>
            <person name="Shapiro H."/>
            <person name="Schmutz J."/>
            <person name="Grimwood J."/>
            <person name="Lindquist E."/>
            <person name="Lucas S."/>
            <person name="Grigoriev I.V."/>
            <person name="Schmitt R."/>
            <person name="Kirk D."/>
            <person name="Rokhsar D.S."/>
        </authorList>
    </citation>
    <scope>NUCLEOTIDE SEQUENCE [LARGE SCALE GENOMIC DNA]</scope>
    <source>
        <strain evidence="4">f. Nagariensis / Eve</strain>
    </source>
</reference>
<organism evidence="4">
    <name type="scientific">Volvox carteri f. nagariensis</name>
    <dbReference type="NCBI Taxonomy" id="3068"/>
    <lineage>
        <taxon>Eukaryota</taxon>
        <taxon>Viridiplantae</taxon>
        <taxon>Chlorophyta</taxon>
        <taxon>core chlorophytes</taxon>
        <taxon>Chlorophyceae</taxon>
        <taxon>CS clade</taxon>
        <taxon>Chlamydomonadales</taxon>
        <taxon>Volvocaceae</taxon>
        <taxon>Volvox</taxon>
    </lineage>
</organism>
<sequence length="279" mass="30035">MRYKGLGAESDASYDAILCSICSSLLCYALFLDAQLGEHILSRTNCTETLLLQKMQVSTFQGGRASRFATLYRSTPHRHVCVQRRMVRAEPEGKPDSSFESLFSKELQRRGLSSVDDEGSSRPAENAGSSSSGSTGPFAGSGGSGPTPGANPFASSSGPSSSTRTRPRSAPPPKAADAEGDQRQKSMDLVNEGLEGLIPRAKVLLQLGGSVFLGFLPFMIVFSLLFTGVYSVFGTNFVHGGREMMSPPTYIDPERLLSEPTVDPYVPYNNNPYSSPDLR</sequence>
<gene>
    <name evidence="3" type="ORF">VOLCADRAFT_85849</name>
</gene>
<dbReference type="eggNOG" id="ENOG502RXQI">
    <property type="taxonomic scope" value="Eukaryota"/>
</dbReference>